<comment type="caution">
    <text evidence="1">The sequence shown here is derived from an EMBL/GenBank/DDBJ whole genome shotgun (WGS) entry which is preliminary data.</text>
</comment>
<organism evidence="1 4">
    <name type="scientific">Xanthocytophaga flava</name>
    <dbReference type="NCBI Taxonomy" id="3048013"/>
    <lineage>
        <taxon>Bacteria</taxon>
        <taxon>Pseudomonadati</taxon>
        <taxon>Bacteroidota</taxon>
        <taxon>Cytophagia</taxon>
        <taxon>Cytophagales</taxon>
        <taxon>Rhodocytophagaceae</taxon>
        <taxon>Xanthocytophaga</taxon>
    </lineage>
</organism>
<dbReference type="EMBL" id="JASJOS010000009">
    <property type="protein sequence ID" value="MDJ1482923.1"/>
    <property type="molecule type" value="Genomic_DNA"/>
</dbReference>
<dbReference type="Proteomes" id="UP001241110">
    <property type="component" value="Unassembled WGS sequence"/>
</dbReference>
<sequence length="47" mass="4939">MKTNTTTSTLASIRVKKVARLTSVSALTGENQPFSNQTIGTVLTTGI</sequence>
<dbReference type="RefSeq" id="WP_313982335.1">
    <property type="nucleotide sequence ID" value="NZ_JASJOR010000002.1"/>
</dbReference>
<evidence type="ECO:0000313" key="2">
    <source>
        <dbReference type="EMBL" id="MDJ1498474.1"/>
    </source>
</evidence>
<proteinExistence type="predicted"/>
<accession>A0AAE3QT57</accession>
<protein>
    <submittedName>
        <fullName evidence="1">Uncharacterized protein</fullName>
    </submittedName>
</protein>
<dbReference type="EMBL" id="JASJOT010000047">
    <property type="protein sequence ID" value="MDJ1498474.1"/>
    <property type="molecule type" value="Genomic_DNA"/>
</dbReference>
<gene>
    <name evidence="1" type="ORF">QNI16_20645</name>
    <name evidence="2" type="ORF">QNI19_36400</name>
</gene>
<evidence type="ECO:0000313" key="3">
    <source>
        <dbReference type="Proteomes" id="UP001228581"/>
    </source>
</evidence>
<evidence type="ECO:0000313" key="4">
    <source>
        <dbReference type="Proteomes" id="UP001241110"/>
    </source>
</evidence>
<dbReference type="AlphaFoldDB" id="A0AAE3QT57"/>
<name>A0AAE3QT57_9BACT</name>
<evidence type="ECO:0000313" key="1">
    <source>
        <dbReference type="EMBL" id="MDJ1482923.1"/>
    </source>
</evidence>
<keyword evidence="3" id="KW-1185">Reference proteome</keyword>
<reference evidence="1 3" key="1">
    <citation type="submission" date="2023-05" db="EMBL/GenBank/DDBJ databases">
        <authorList>
            <person name="Zhang X."/>
        </authorList>
    </citation>
    <scope>NUCLEOTIDE SEQUENCE</scope>
    <source>
        <strain evidence="2 3">DM2B3-1</strain>
        <strain evidence="1">YF14B1</strain>
    </source>
</reference>
<dbReference type="Proteomes" id="UP001228581">
    <property type="component" value="Unassembled WGS sequence"/>
</dbReference>